<evidence type="ECO:0000313" key="9">
    <source>
        <dbReference type="EMBL" id="MDN3921229.1"/>
    </source>
</evidence>
<dbReference type="RefSeq" id="WP_290359530.1">
    <property type="nucleotide sequence ID" value="NZ_JAUHHC010000003.1"/>
</dbReference>
<feature type="transmembrane region" description="Helical" evidence="7">
    <location>
        <begin position="91"/>
        <end position="110"/>
    </location>
</feature>
<comment type="similarity">
    <text evidence="2 6">Belongs to the cytochrome c oxidase subunit 3 family.</text>
</comment>
<evidence type="ECO:0000256" key="5">
    <source>
        <dbReference type="ARBA" id="ARBA00023136"/>
    </source>
</evidence>
<proteinExistence type="inferred from homology"/>
<evidence type="ECO:0000256" key="2">
    <source>
        <dbReference type="ARBA" id="ARBA00010581"/>
    </source>
</evidence>
<dbReference type="InterPro" id="IPR000298">
    <property type="entry name" value="Cyt_c_oxidase-like_su3"/>
</dbReference>
<reference evidence="9 10" key="1">
    <citation type="submission" date="2023-06" db="EMBL/GenBank/DDBJ databases">
        <title>Pelomonas sp. PFR6 16S ribosomal RNA gene Genome sequencing and assembly.</title>
        <authorList>
            <person name="Woo H."/>
        </authorList>
    </citation>
    <scope>NUCLEOTIDE SEQUENCE [LARGE SCALE GENOMIC DNA]</scope>
    <source>
        <strain evidence="9 10">PFR6</strain>
    </source>
</reference>
<accession>A0ABT8DWF6</accession>
<dbReference type="PANTHER" id="PTHR11403">
    <property type="entry name" value="CYTOCHROME C OXIDASE SUBUNIT III"/>
    <property type="match status" value="1"/>
</dbReference>
<dbReference type="SUPFAM" id="SSF81452">
    <property type="entry name" value="Cytochrome c oxidase subunit III-like"/>
    <property type="match status" value="1"/>
</dbReference>
<keyword evidence="4 7" id="KW-1133">Transmembrane helix</keyword>
<evidence type="ECO:0000313" key="10">
    <source>
        <dbReference type="Proteomes" id="UP001228044"/>
    </source>
</evidence>
<keyword evidence="10" id="KW-1185">Reference proteome</keyword>
<name>A0ABT8DWF6_9BURK</name>
<feature type="transmembrane region" description="Helical" evidence="7">
    <location>
        <begin position="130"/>
        <end position="151"/>
    </location>
</feature>
<feature type="transmembrane region" description="Helical" evidence="7">
    <location>
        <begin position="171"/>
        <end position="190"/>
    </location>
</feature>
<evidence type="ECO:0000256" key="6">
    <source>
        <dbReference type="RuleBase" id="RU003376"/>
    </source>
</evidence>
<dbReference type="Gene3D" id="1.20.120.80">
    <property type="entry name" value="Cytochrome c oxidase, subunit III, four-helix bundle"/>
    <property type="match status" value="1"/>
</dbReference>
<dbReference type="InterPro" id="IPR024791">
    <property type="entry name" value="Cyt_c/ubiquinol_Oxase_su3"/>
</dbReference>
<feature type="transmembrane region" description="Helical" evidence="7">
    <location>
        <begin position="25"/>
        <end position="46"/>
    </location>
</feature>
<comment type="subcellular location">
    <subcellularLocation>
        <location evidence="6">Cell membrane</location>
        <topology evidence="6">Multi-pass membrane protein</topology>
    </subcellularLocation>
    <subcellularLocation>
        <location evidence="1">Membrane</location>
        <topology evidence="1">Multi-pass membrane protein</topology>
    </subcellularLocation>
</comment>
<evidence type="ECO:0000256" key="4">
    <source>
        <dbReference type="ARBA" id="ARBA00022989"/>
    </source>
</evidence>
<keyword evidence="3 6" id="KW-0812">Transmembrane</keyword>
<dbReference type="InterPro" id="IPR013833">
    <property type="entry name" value="Cyt_c_oxidase_su3_a-hlx"/>
</dbReference>
<evidence type="ECO:0000256" key="3">
    <source>
        <dbReference type="ARBA" id="ARBA00022692"/>
    </source>
</evidence>
<organism evidence="9 10">
    <name type="scientific">Roseateles violae</name>
    <dbReference type="NCBI Taxonomy" id="3058042"/>
    <lineage>
        <taxon>Bacteria</taxon>
        <taxon>Pseudomonadati</taxon>
        <taxon>Pseudomonadota</taxon>
        <taxon>Betaproteobacteria</taxon>
        <taxon>Burkholderiales</taxon>
        <taxon>Sphaerotilaceae</taxon>
        <taxon>Roseateles</taxon>
    </lineage>
</organism>
<feature type="domain" description="Heme-copper oxidase subunit III family profile" evidence="8">
    <location>
        <begin position="1"/>
        <end position="191"/>
    </location>
</feature>
<keyword evidence="5 7" id="KW-0472">Membrane</keyword>
<evidence type="ECO:0000256" key="1">
    <source>
        <dbReference type="ARBA" id="ARBA00004141"/>
    </source>
</evidence>
<sequence length="201" mass="21056">MSAAGSFAAPGGFERIDRAAAAGTALWIFIAVVSSLFGLFFAAYVMRLSEAEGYPLALPWQFWLSTALLLAGSLALEAAAAAARAGRDAGLAWRLGGACALAFVAVQLWAWSALGAARVLPQGNPAAGFLYVLTALHGLHVLGGVLAWGRLARRGAGSVPTAWRIALCARYWHFLLLLWFALFATLGLLTPDVARAICGRG</sequence>
<evidence type="ECO:0000259" key="8">
    <source>
        <dbReference type="PROSITE" id="PS50253"/>
    </source>
</evidence>
<dbReference type="PROSITE" id="PS50253">
    <property type="entry name" value="COX3"/>
    <property type="match status" value="1"/>
</dbReference>
<gene>
    <name evidence="9" type="ORF">QWJ38_13130</name>
</gene>
<evidence type="ECO:0000256" key="7">
    <source>
        <dbReference type="SAM" id="Phobius"/>
    </source>
</evidence>
<protein>
    <submittedName>
        <fullName evidence="9">Bb3-type cytochrome oxidase subunit III</fullName>
    </submittedName>
</protein>
<dbReference type="InterPro" id="IPR035973">
    <property type="entry name" value="Cyt_c_oxidase_su3-like_sf"/>
</dbReference>
<comment type="caution">
    <text evidence="9">The sequence shown here is derived from an EMBL/GenBank/DDBJ whole genome shotgun (WGS) entry which is preliminary data.</text>
</comment>
<dbReference type="PANTHER" id="PTHR11403:SF10">
    <property type="entry name" value="CYTOCHROME C OXIDASE"/>
    <property type="match status" value="1"/>
</dbReference>
<dbReference type="EMBL" id="JAUHHC010000003">
    <property type="protein sequence ID" value="MDN3921229.1"/>
    <property type="molecule type" value="Genomic_DNA"/>
</dbReference>
<dbReference type="Proteomes" id="UP001228044">
    <property type="component" value="Unassembled WGS sequence"/>
</dbReference>
<feature type="transmembrane region" description="Helical" evidence="7">
    <location>
        <begin position="58"/>
        <end position="79"/>
    </location>
</feature>